<dbReference type="AlphaFoldDB" id="A0A4U5QH78"/>
<evidence type="ECO:0000313" key="1">
    <source>
        <dbReference type="EMBL" id="TKS09883.1"/>
    </source>
</evidence>
<proteinExistence type="predicted"/>
<reference evidence="1" key="1">
    <citation type="submission" date="2018-10" db="EMBL/GenBank/DDBJ databases">
        <title>Population genomic analysis revealed the cold adaptation of white poplar.</title>
        <authorList>
            <person name="Liu Y.-J."/>
        </authorList>
    </citation>
    <scope>NUCLEOTIDE SEQUENCE [LARGE SCALE GENOMIC DNA]</scope>
    <source>
        <strain evidence="1">PAL-ZL1</strain>
    </source>
</reference>
<dbReference type="EMBL" id="RCHU01000258">
    <property type="protein sequence ID" value="TKS09883.1"/>
    <property type="molecule type" value="Genomic_DNA"/>
</dbReference>
<name>A0A4U5QH78_POPAL</name>
<sequence length="136" mass="15652">MPEKIDIVIADHASLQQSTSRFDEWLKSMMDRKREQTGNYQLGGPIIPRVPSTFRKIENNSDCYDPSVVSIGPYHHGKPELKEMEDNKVTFASQFVMESQVAPDTMFRKVEGVASNARKCYTEDSTQKFEERSFPR</sequence>
<dbReference type="Pfam" id="PF03140">
    <property type="entry name" value="DUF247"/>
    <property type="match status" value="1"/>
</dbReference>
<gene>
    <name evidence="1" type="ORF">D5086_0000089840</name>
</gene>
<dbReference type="PANTHER" id="PTHR31170">
    <property type="entry name" value="BNAC04G53230D PROTEIN"/>
    <property type="match status" value="1"/>
</dbReference>
<protein>
    <submittedName>
        <fullName evidence="1">Uncharacterized protein</fullName>
    </submittedName>
</protein>
<organism evidence="1">
    <name type="scientific">Populus alba</name>
    <name type="common">White poplar</name>
    <dbReference type="NCBI Taxonomy" id="43335"/>
    <lineage>
        <taxon>Eukaryota</taxon>
        <taxon>Viridiplantae</taxon>
        <taxon>Streptophyta</taxon>
        <taxon>Embryophyta</taxon>
        <taxon>Tracheophyta</taxon>
        <taxon>Spermatophyta</taxon>
        <taxon>Magnoliopsida</taxon>
        <taxon>eudicotyledons</taxon>
        <taxon>Gunneridae</taxon>
        <taxon>Pentapetalae</taxon>
        <taxon>rosids</taxon>
        <taxon>fabids</taxon>
        <taxon>Malpighiales</taxon>
        <taxon>Salicaceae</taxon>
        <taxon>Saliceae</taxon>
        <taxon>Populus</taxon>
    </lineage>
</organism>
<accession>A0A4U5QH78</accession>
<dbReference type="STRING" id="43335.A0A4U5QH78"/>
<dbReference type="InterPro" id="IPR004158">
    <property type="entry name" value="DUF247_pln"/>
</dbReference>
<comment type="caution">
    <text evidence="1">The sequence shown here is derived from an EMBL/GenBank/DDBJ whole genome shotgun (WGS) entry which is preliminary data.</text>
</comment>